<comment type="caution">
    <text evidence="7">The sequence shown here is derived from an EMBL/GenBank/DDBJ whole genome shotgun (WGS) entry which is preliminary data.</text>
</comment>
<dbReference type="InterPro" id="IPR002293">
    <property type="entry name" value="AA/rel_permease1"/>
</dbReference>
<dbReference type="PANTHER" id="PTHR45649">
    <property type="entry name" value="AMINO-ACID PERMEASE BAT1"/>
    <property type="match status" value="1"/>
</dbReference>
<gene>
    <name evidence="7" type="ORF">DL346_07445</name>
</gene>
<organism evidence="7 8">
    <name type="scientific">Paenibacillus montanisoli</name>
    <dbReference type="NCBI Taxonomy" id="2081970"/>
    <lineage>
        <taxon>Bacteria</taxon>
        <taxon>Bacillati</taxon>
        <taxon>Bacillota</taxon>
        <taxon>Bacilli</taxon>
        <taxon>Bacillales</taxon>
        <taxon>Paenibacillaceae</taxon>
        <taxon>Paenibacillus</taxon>
    </lineage>
</organism>
<evidence type="ECO:0000256" key="4">
    <source>
        <dbReference type="ARBA" id="ARBA00022989"/>
    </source>
</evidence>
<evidence type="ECO:0000256" key="3">
    <source>
        <dbReference type="ARBA" id="ARBA00022692"/>
    </source>
</evidence>
<dbReference type="GO" id="GO:0016020">
    <property type="term" value="C:membrane"/>
    <property type="evidence" value="ECO:0007669"/>
    <property type="project" value="UniProtKB-SubCell"/>
</dbReference>
<name>A0A328U8X3_9BACL</name>
<dbReference type="AlphaFoldDB" id="A0A328U8X3"/>
<keyword evidence="2" id="KW-0813">Transport</keyword>
<dbReference type="Pfam" id="PF13520">
    <property type="entry name" value="AA_permease_2"/>
    <property type="match status" value="1"/>
</dbReference>
<evidence type="ECO:0000313" key="7">
    <source>
        <dbReference type="EMBL" id="RAP78253.1"/>
    </source>
</evidence>
<feature type="transmembrane region" description="Helical" evidence="6">
    <location>
        <begin position="313"/>
        <end position="335"/>
    </location>
</feature>
<feature type="transmembrane region" description="Helical" evidence="6">
    <location>
        <begin position="88"/>
        <end position="113"/>
    </location>
</feature>
<feature type="transmembrane region" description="Helical" evidence="6">
    <location>
        <begin position="235"/>
        <end position="256"/>
    </location>
</feature>
<accession>A0A328U8X3</accession>
<dbReference type="EMBL" id="QLUW01000001">
    <property type="protein sequence ID" value="RAP78253.1"/>
    <property type="molecule type" value="Genomic_DNA"/>
</dbReference>
<feature type="transmembrane region" description="Helical" evidence="6">
    <location>
        <begin position="21"/>
        <end position="45"/>
    </location>
</feature>
<evidence type="ECO:0008006" key="9">
    <source>
        <dbReference type="Google" id="ProtNLM"/>
    </source>
</evidence>
<evidence type="ECO:0000313" key="8">
    <source>
        <dbReference type="Proteomes" id="UP000249260"/>
    </source>
</evidence>
<evidence type="ECO:0000256" key="5">
    <source>
        <dbReference type="ARBA" id="ARBA00023136"/>
    </source>
</evidence>
<evidence type="ECO:0000256" key="1">
    <source>
        <dbReference type="ARBA" id="ARBA00004141"/>
    </source>
</evidence>
<dbReference type="Proteomes" id="UP000249260">
    <property type="component" value="Unassembled WGS sequence"/>
</dbReference>
<comment type="subcellular location">
    <subcellularLocation>
        <location evidence="1">Membrane</location>
        <topology evidence="1">Multi-pass membrane protein</topology>
    </subcellularLocation>
</comment>
<dbReference type="PANTHER" id="PTHR45649:SF26">
    <property type="entry name" value="OS04G0435100 PROTEIN"/>
    <property type="match status" value="1"/>
</dbReference>
<feature type="transmembrane region" description="Helical" evidence="6">
    <location>
        <begin position="119"/>
        <end position="142"/>
    </location>
</feature>
<proteinExistence type="predicted"/>
<dbReference type="OrthoDB" id="8274074at2"/>
<protein>
    <recommendedName>
        <fullName evidence="9">Amino acid transporter</fullName>
    </recommendedName>
</protein>
<feature type="transmembrane region" description="Helical" evidence="6">
    <location>
        <begin position="412"/>
        <end position="435"/>
    </location>
</feature>
<keyword evidence="5 6" id="KW-0472">Membrane</keyword>
<evidence type="ECO:0000256" key="6">
    <source>
        <dbReference type="SAM" id="Phobius"/>
    </source>
</evidence>
<feature type="transmembrane region" description="Helical" evidence="6">
    <location>
        <begin position="520"/>
        <end position="537"/>
    </location>
</feature>
<keyword evidence="3 6" id="KW-0812">Transmembrane</keyword>
<keyword evidence="4 6" id="KW-1133">Transmembrane helix</keyword>
<evidence type="ECO:0000256" key="2">
    <source>
        <dbReference type="ARBA" id="ARBA00022448"/>
    </source>
</evidence>
<reference evidence="7 8" key="1">
    <citation type="submission" date="2018-06" db="EMBL/GenBank/DDBJ databases">
        <title>Paenibacillus montanisoli sp. nov., isolated from mountain area soil.</title>
        <authorList>
            <person name="Wu M."/>
        </authorList>
    </citation>
    <scope>NUCLEOTIDE SEQUENCE [LARGE SCALE GENOMIC DNA]</scope>
    <source>
        <strain evidence="7 8">RA17</strain>
    </source>
</reference>
<feature type="transmembrane region" description="Helical" evidence="6">
    <location>
        <begin position="366"/>
        <end position="391"/>
    </location>
</feature>
<dbReference type="Gene3D" id="1.20.1740.10">
    <property type="entry name" value="Amino acid/polyamine transporter I"/>
    <property type="match status" value="1"/>
</dbReference>
<sequence>MLFLLGCADLAGPLIQSYMEVAALVMLWLGCIVFMASCALSLFFARKAERGDARSLQQGSPYVRYMQDKHELNGIGFAQQLTRHMGGLSAYGVSFSALSYIGGAVLLLGPAAAAGGTAIIGFGWPLVTIFGIVTACSLAALASAVPTAGGCYHWALSAGGRRMGLWTGWLHLTGTILMVVTTNLLLADWIYKVMEERLGYAGGGELRFMLILFLFITQALLNVRGVHALGKLAGATAVLQLSIGLAFIICLLAAAGPSMYPFRMLSEAAPPSGSEPALLIGMLLLQRIFLGGDSAGQMAEETNAPRINVPWSIFFSAVMLGFLGFILYVLVMMFYPLGRGGFTSYQEIGFWLAGIWDQWGALVNGIMIILMIWAVWMSGSVSIAAASRTLFAMARDEAVPFSNKLMAVSVQFRTPLSAVLAVTSAAACMTIALKAVTSSGATPQSMLMQLVMLSVAAMHAACLLPIAAKLYGGAMNRNRSRLRGPWHLGKYGTAVDVASLSWLTVTGTSALALLEPMTSLGLICAVLAAGLIIEWKYRAMLRKSPFKVVGSIRFSRRSMDECIRIERKFPQHY</sequence>
<feature type="transmembrane region" description="Helical" evidence="6">
    <location>
        <begin position="163"/>
        <end position="186"/>
    </location>
</feature>
<dbReference type="GO" id="GO:0022857">
    <property type="term" value="F:transmembrane transporter activity"/>
    <property type="evidence" value="ECO:0007669"/>
    <property type="project" value="InterPro"/>
</dbReference>
<feature type="transmembrane region" description="Helical" evidence="6">
    <location>
        <begin position="447"/>
        <end position="472"/>
    </location>
</feature>
<feature type="transmembrane region" description="Helical" evidence="6">
    <location>
        <begin position="206"/>
        <end position="223"/>
    </location>
</feature>
<keyword evidence="8" id="KW-1185">Reference proteome</keyword>